<proteinExistence type="predicted"/>
<sequence length="129" mass="14560">MGLTLYFKMKKGNIAFHKSEARFRTLLPEGSLTNWASRDEPFGKAKSISSHQTLQLMRRPYGVKGSVYIVTLPTFQRCLKRKLLHLSPRDTIRYLNQLKENEKAAILPAHGEASSLWSASSALNAPQSE</sequence>
<evidence type="ECO:0000313" key="2">
    <source>
        <dbReference type="Proteomes" id="UP000813462"/>
    </source>
</evidence>
<evidence type="ECO:0000313" key="1">
    <source>
        <dbReference type="EMBL" id="KAH7511446.1"/>
    </source>
</evidence>
<dbReference type="PANTHER" id="PTHR48161">
    <property type="entry name" value="BNACNNG12870D PROTEIN"/>
    <property type="match status" value="1"/>
</dbReference>
<gene>
    <name evidence="1" type="ORF">FEM48_ZijujUnG0012400</name>
</gene>
<dbReference type="EMBL" id="JAEACU010000098">
    <property type="protein sequence ID" value="KAH7511446.1"/>
    <property type="molecule type" value="Genomic_DNA"/>
</dbReference>
<organism evidence="1 2">
    <name type="scientific">Ziziphus jujuba var. spinosa</name>
    <dbReference type="NCBI Taxonomy" id="714518"/>
    <lineage>
        <taxon>Eukaryota</taxon>
        <taxon>Viridiplantae</taxon>
        <taxon>Streptophyta</taxon>
        <taxon>Embryophyta</taxon>
        <taxon>Tracheophyta</taxon>
        <taxon>Spermatophyta</taxon>
        <taxon>Magnoliopsida</taxon>
        <taxon>eudicotyledons</taxon>
        <taxon>Gunneridae</taxon>
        <taxon>Pentapetalae</taxon>
        <taxon>rosids</taxon>
        <taxon>fabids</taxon>
        <taxon>Rosales</taxon>
        <taxon>Rhamnaceae</taxon>
        <taxon>Paliureae</taxon>
        <taxon>Ziziphus</taxon>
    </lineage>
</organism>
<dbReference type="Proteomes" id="UP000813462">
    <property type="component" value="Unassembled WGS sequence"/>
</dbReference>
<accession>A0A978U9X2</accession>
<dbReference type="AlphaFoldDB" id="A0A978U9X2"/>
<dbReference type="PANTHER" id="PTHR48161:SF1">
    <property type="entry name" value="(RAPE) HYPOTHETICAL PROTEIN"/>
    <property type="match status" value="1"/>
</dbReference>
<reference evidence="1" key="1">
    <citation type="journal article" date="2021" name="Front. Plant Sci.">
        <title>Chromosome-Scale Genome Assembly for Chinese Sour Jujube and Insights Into Its Genome Evolution and Domestication Signature.</title>
        <authorList>
            <person name="Shen L.-Y."/>
            <person name="Luo H."/>
            <person name="Wang X.-L."/>
            <person name="Wang X.-M."/>
            <person name="Qiu X.-J."/>
            <person name="Liu H."/>
            <person name="Zhou S.-S."/>
            <person name="Jia K.-H."/>
            <person name="Nie S."/>
            <person name="Bao Y.-T."/>
            <person name="Zhang R.-G."/>
            <person name="Yun Q.-Z."/>
            <person name="Chai Y.-H."/>
            <person name="Lu J.-Y."/>
            <person name="Li Y."/>
            <person name="Zhao S.-W."/>
            <person name="Mao J.-F."/>
            <person name="Jia S.-G."/>
            <person name="Mao Y.-M."/>
        </authorList>
    </citation>
    <scope>NUCLEOTIDE SEQUENCE</scope>
    <source>
        <strain evidence="1">AT0</strain>
        <tissue evidence="1">Leaf</tissue>
    </source>
</reference>
<comment type="caution">
    <text evidence="1">The sequence shown here is derived from an EMBL/GenBank/DDBJ whole genome shotgun (WGS) entry which is preliminary data.</text>
</comment>
<name>A0A978U9X2_ZIZJJ</name>
<protein>
    <submittedName>
        <fullName evidence="1">Uncharacterized protein</fullName>
    </submittedName>
</protein>